<organism evidence="1">
    <name type="scientific">bioreactor metagenome</name>
    <dbReference type="NCBI Taxonomy" id="1076179"/>
    <lineage>
        <taxon>unclassified sequences</taxon>
        <taxon>metagenomes</taxon>
        <taxon>ecological metagenomes</taxon>
    </lineage>
</organism>
<dbReference type="AlphaFoldDB" id="A0A645EH21"/>
<accession>A0A645EH21</accession>
<gene>
    <name evidence="1" type="ORF">SDC9_147248</name>
</gene>
<evidence type="ECO:0000313" key="1">
    <source>
        <dbReference type="EMBL" id="MPN00054.1"/>
    </source>
</evidence>
<comment type="caution">
    <text evidence="1">The sequence shown here is derived from an EMBL/GenBank/DDBJ whole genome shotgun (WGS) entry which is preliminary data.</text>
</comment>
<proteinExistence type="predicted"/>
<sequence>MLIHNGPAHAASRASGHLHKRMLPAAAHHIFQHPHAIFHAIHGEIGIVWVVAVHTLEDTPAGGECPSPAFLPYCFALLHLYPGLCKPGGKILKGKHTVHQAGQIIRFRLF</sequence>
<reference evidence="1" key="1">
    <citation type="submission" date="2019-08" db="EMBL/GenBank/DDBJ databases">
        <authorList>
            <person name="Kucharzyk K."/>
            <person name="Murdoch R.W."/>
            <person name="Higgins S."/>
            <person name="Loffler F."/>
        </authorList>
    </citation>
    <scope>NUCLEOTIDE SEQUENCE</scope>
</reference>
<protein>
    <submittedName>
        <fullName evidence="1">Uncharacterized protein</fullName>
    </submittedName>
</protein>
<name>A0A645EH21_9ZZZZ</name>
<dbReference type="EMBL" id="VSSQ01046101">
    <property type="protein sequence ID" value="MPN00054.1"/>
    <property type="molecule type" value="Genomic_DNA"/>
</dbReference>